<dbReference type="Proteomes" id="UP000253941">
    <property type="component" value="Unassembled WGS sequence"/>
</dbReference>
<sequence length="72" mass="7826">MREDRVIIEFLPQGRFVKVSAMDPQTLTEVTIVGDAARGEEQLKRAALNKLRYVLERDGGGRGPARGSGGGK</sequence>
<protein>
    <recommendedName>
        <fullName evidence="1">DUF6898 domain-containing protein</fullName>
    </recommendedName>
</protein>
<gene>
    <name evidence="2" type="ORF">DRB17_00945</name>
</gene>
<name>A0A369TF19_9PROT</name>
<dbReference type="Pfam" id="PF21839">
    <property type="entry name" value="DUF6898"/>
    <property type="match status" value="1"/>
</dbReference>
<dbReference type="EMBL" id="QPMH01000001">
    <property type="protein sequence ID" value="RDD63949.1"/>
    <property type="molecule type" value="Genomic_DNA"/>
</dbReference>
<proteinExistence type="predicted"/>
<evidence type="ECO:0000259" key="1">
    <source>
        <dbReference type="Pfam" id="PF21839"/>
    </source>
</evidence>
<evidence type="ECO:0000313" key="2">
    <source>
        <dbReference type="EMBL" id="RDD63949.1"/>
    </source>
</evidence>
<comment type="caution">
    <text evidence="2">The sequence shown here is derived from an EMBL/GenBank/DDBJ whole genome shotgun (WGS) entry which is preliminary data.</text>
</comment>
<accession>A0A369TF19</accession>
<evidence type="ECO:0000313" key="3">
    <source>
        <dbReference type="Proteomes" id="UP000253941"/>
    </source>
</evidence>
<organism evidence="2 3">
    <name type="scientific">Ferruginivarius sediminum</name>
    <dbReference type="NCBI Taxonomy" id="2661937"/>
    <lineage>
        <taxon>Bacteria</taxon>
        <taxon>Pseudomonadati</taxon>
        <taxon>Pseudomonadota</taxon>
        <taxon>Alphaproteobacteria</taxon>
        <taxon>Rhodospirillales</taxon>
        <taxon>Rhodospirillaceae</taxon>
        <taxon>Ferruginivarius</taxon>
    </lineage>
</organism>
<reference evidence="2 3" key="1">
    <citation type="submission" date="2018-07" db="EMBL/GenBank/DDBJ databases">
        <title>Venubactetium sediminum gen. nov., sp. nov., isolated from a marine solar saltern.</title>
        <authorList>
            <person name="Wang S."/>
        </authorList>
    </citation>
    <scope>NUCLEOTIDE SEQUENCE [LARGE SCALE GENOMIC DNA]</scope>
    <source>
        <strain evidence="2 3">WD2A32</strain>
    </source>
</reference>
<keyword evidence="3" id="KW-1185">Reference proteome</keyword>
<dbReference type="AlphaFoldDB" id="A0A369TF19"/>
<feature type="domain" description="DUF6898" evidence="1">
    <location>
        <begin position="4"/>
        <end position="58"/>
    </location>
</feature>
<dbReference type="InterPro" id="IPR054193">
    <property type="entry name" value="DUF6898"/>
</dbReference>